<dbReference type="InterPro" id="IPR001447">
    <property type="entry name" value="Arylamine_N-AcTrfase"/>
</dbReference>
<accession>A0A8H4TN78</accession>
<dbReference type="GO" id="GO:0016407">
    <property type="term" value="F:acetyltransferase activity"/>
    <property type="evidence" value="ECO:0007669"/>
    <property type="project" value="InterPro"/>
</dbReference>
<dbReference type="PANTHER" id="PTHR11786">
    <property type="entry name" value="N-HYDROXYARYLAMINE O-ACETYLTRANSFERASE"/>
    <property type="match status" value="1"/>
</dbReference>
<dbReference type="InterPro" id="IPR053710">
    <property type="entry name" value="Arylamine_NAT_domain_sf"/>
</dbReference>
<protein>
    <recommendedName>
        <fullName evidence="4">Arylamine N-acetyltransferase</fullName>
    </recommendedName>
</protein>
<evidence type="ECO:0000313" key="2">
    <source>
        <dbReference type="EMBL" id="KAF4960983.1"/>
    </source>
</evidence>
<dbReference type="OrthoDB" id="10260017at2759"/>
<keyword evidence="3" id="KW-1185">Reference proteome</keyword>
<proteinExistence type="inferred from homology"/>
<name>A0A8H4TN78_9HYPO</name>
<dbReference type="Pfam" id="PF00797">
    <property type="entry name" value="Acetyltransf_2"/>
    <property type="match status" value="1"/>
</dbReference>
<dbReference type="AlphaFoldDB" id="A0A8H4TN78"/>
<reference evidence="2" key="2">
    <citation type="submission" date="2020-05" db="EMBL/GenBank/DDBJ databases">
        <authorList>
            <person name="Kim H.-S."/>
            <person name="Proctor R.H."/>
            <person name="Brown D.W."/>
        </authorList>
    </citation>
    <scope>NUCLEOTIDE SEQUENCE</scope>
    <source>
        <strain evidence="2">NRRL 45417</strain>
    </source>
</reference>
<gene>
    <name evidence="2" type="ORF">FGADI_633</name>
</gene>
<comment type="caution">
    <text evidence="2">The sequence shown here is derived from an EMBL/GenBank/DDBJ whole genome shotgun (WGS) entry which is preliminary data.</text>
</comment>
<dbReference type="SUPFAM" id="SSF54001">
    <property type="entry name" value="Cysteine proteinases"/>
    <property type="match status" value="1"/>
</dbReference>
<evidence type="ECO:0008006" key="4">
    <source>
        <dbReference type="Google" id="ProtNLM"/>
    </source>
</evidence>
<dbReference type="Gene3D" id="3.30.2140.20">
    <property type="match status" value="1"/>
</dbReference>
<comment type="similarity">
    <text evidence="1">Belongs to the arylamine N-acetyltransferase family.</text>
</comment>
<evidence type="ECO:0000256" key="1">
    <source>
        <dbReference type="ARBA" id="ARBA00006547"/>
    </source>
</evidence>
<evidence type="ECO:0000313" key="3">
    <source>
        <dbReference type="Proteomes" id="UP000604273"/>
    </source>
</evidence>
<dbReference type="InterPro" id="IPR038765">
    <property type="entry name" value="Papain-like_cys_pep_sf"/>
</dbReference>
<sequence>MASAYSQEQLSQFFDCIDLPKALREDVRPSLMLLKALHTHSLATFPYENLSLHYNATHSIDLDPQNLFRKMVADKRGRGGFCMEIAILYNHILRAIGFDAYTAGVRTRGRLEGVPRGDYPGWNHIVNIISFPDGNKYHSDVAFGGDGATMPMPLIDGLVHENLGTQQIRLKRDWIPHQVHKTEETKLWIYQYRNGQEKEWNSFYSFPGIEFFALDWDVVNWWINTHADSHQLRNVLTIKFLLRPVESEASFEGEMEICGKRMLVNGFVKENLGGKTQVITTCNTEGERLEALEKYFQISLTDEEKEGIHGYLSELRGTIA</sequence>
<reference evidence="2" key="1">
    <citation type="journal article" date="2020" name="BMC Genomics">
        <title>Correction to: Identification and distribution of gene clusters required for synthesis of sphingolipid metabolism inhibitors in diverse species of the filamentous fungus Fusarium.</title>
        <authorList>
            <person name="Kim H.S."/>
            <person name="Lohmar J.M."/>
            <person name="Busman M."/>
            <person name="Brown D.W."/>
            <person name="Naumann T.A."/>
            <person name="Divon H.H."/>
            <person name="Lysoe E."/>
            <person name="Uhlig S."/>
            <person name="Proctor R.H."/>
        </authorList>
    </citation>
    <scope>NUCLEOTIDE SEQUENCE</scope>
    <source>
        <strain evidence="2">NRRL 45417</strain>
    </source>
</reference>
<dbReference type="PANTHER" id="PTHR11786:SF0">
    <property type="entry name" value="ARYLAMINE N-ACETYLTRANSFERASE 4-RELATED"/>
    <property type="match status" value="1"/>
</dbReference>
<dbReference type="Proteomes" id="UP000604273">
    <property type="component" value="Unassembled WGS sequence"/>
</dbReference>
<dbReference type="EMBL" id="JABFAI010000011">
    <property type="protein sequence ID" value="KAF4960983.1"/>
    <property type="molecule type" value="Genomic_DNA"/>
</dbReference>
<organism evidence="2 3">
    <name type="scientific">Fusarium gaditjirri</name>
    <dbReference type="NCBI Taxonomy" id="282569"/>
    <lineage>
        <taxon>Eukaryota</taxon>
        <taxon>Fungi</taxon>
        <taxon>Dikarya</taxon>
        <taxon>Ascomycota</taxon>
        <taxon>Pezizomycotina</taxon>
        <taxon>Sordariomycetes</taxon>
        <taxon>Hypocreomycetidae</taxon>
        <taxon>Hypocreales</taxon>
        <taxon>Nectriaceae</taxon>
        <taxon>Fusarium</taxon>
        <taxon>Fusarium nisikadoi species complex</taxon>
    </lineage>
</organism>